<dbReference type="STRING" id="521098.Aaci_0564"/>
<dbReference type="Proteomes" id="UP000001917">
    <property type="component" value="Chromosome"/>
</dbReference>
<organism evidence="1 2">
    <name type="scientific">Alicyclobacillus acidocaldarius subsp. acidocaldarius (strain ATCC 27009 / DSM 446 / BCRC 14685 / JCM 5260 / KCTC 1825 / NBRC 15652 / NCIMB 11725 / NRRL B-14509 / 104-IA)</name>
    <name type="common">Bacillus acidocaldarius</name>
    <dbReference type="NCBI Taxonomy" id="521098"/>
    <lineage>
        <taxon>Bacteria</taxon>
        <taxon>Bacillati</taxon>
        <taxon>Bacillota</taxon>
        <taxon>Bacilli</taxon>
        <taxon>Bacillales</taxon>
        <taxon>Alicyclobacillaceae</taxon>
        <taxon>Alicyclobacillus</taxon>
    </lineage>
</organism>
<sequence length="46" mass="5610">MRFREEQLKAFKAFLVEHPECTREDVRGLEAPWFVEWFRGTKSQHS</sequence>
<gene>
    <name evidence="1" type="ordered locus">Aaci_0564</name>
</gene>
<keyword evidence="2" id="KW-1185">Reference proteome</keyword>
<dbReference type="AlphaFoldDB" id="C8WSV7"/>
<evidence type="ECO:0000313" key="1">
    <source>
        <dbReference type="EMBL" id="ACV57613.1"/>
    </source>
</evidence>
<dbReference type="HOGENOM" id="CLU_3179334_0_0_9"/>
<dbReference type="KEGG" id="aac:Aaci_0564"/>
<name>C8WSV7_ALIAD</name>
<evidence type="ECO:0000313" key="2">
    <source>
        <dbReference type="Proteomes" id="UP000001917"/>
    </source>
</evidence>
<reference evidence="1 2" key="2">
    <citation type="journal article" date="2010" name="Stand. Genomic Sci.">
        <title>Complete genome sequence of Alicyclobacillus acidocaldarius type strain (104-IA).</title>
        <authorList>
            <person name="Mavromatis K."/>
            <person name="Sikorski J."/>
            <person name="Lapidus A."/>
            <person name="Glavina Del Rio T."/>
            <person name="Copeland A."/>
            <person name="Tice H."/>
            <person name="Cheng J.F."/>
            <person name="Lucas S."/>
            <person name="Chen F."/>
            <person name="Nolan M."/>
            <person name="Bruce D."/>
            <person name="Goodwin L."/>
            <person name="Pitluck S."/>
            <person name="Ivanova N."/>
            <person name="Ovchinnikova G."/>
            <person name="Pati A."/>
            <person name="Chen A."/>
            <person name="Palaniappan K."/>
            <person name="Land M."/>
            <person name="Hauser L."/>
            <person name="Chang Y.J."/>
            <person name="Jeffries C.D."/>
            <person name="Chain P."/>
            <person name="Meincke L."/>
            <person name="Sims D."/>
            <person name="Chertkov O."/>
            <person name="Han C."/>
            <person name="Brettin T."/>
            <person name="Detter J.C."/>
            <person name="Wahrenburg C."/>
            <person name="Rohde M."/>
            <person name="Pukall R."/>
            <person name="Goker M."/>
            <person name="Bristow J."/>
            <person name="Eisen J.A."/>
            <person name="Markowitz V."/>
            <person name="Hugenholtz P."/>
            <person name="Klenk H.P."/>
            <person name="Kyrpides N.C."/>
        </authorList>
    </citation>
    <scope>NUCLEOTIDE SEQUENCE [LARGE SCALE GENOMIC DNA]</scope>
    <source>
        <strain evidence="2">ATCC 27009 / DSM 446 / BCRC 14685 / JCM 5260 / KCTC 1825 / NBRC 15652 / NCIMB 11725 / NRRL B-14509 / 104-IA</strain>
    </source>
</reference>
<protein>
    <submittedName>
        <fullName evidence="1">Uncharacterized protein</fullName>
    </submittedName>
</protein>
<proteinExistence type="predicted"/>
<dbReference type="EMBL" id="CP001727">
    <property type="protein sequence ID" value="ACV57613.1"/>
    <property type="molecule type" value="Genomic_DNA"/>
</dbReference>
<reference evidence="2" key="1">
    <citation type="submission" date="2009-09" db="EMBL/GenBank/DDBJ databases">
        <title>The complete chromosome of Alicyclobacillus acidocaldarius subsp. acidocaldarius DSM 446.</title>
        <authorList>
            <consortium name="US DOE Joint Genome Institute (JGI-PGF)"/>
            <person name="Lucas S."/>
            <person name="Copeland A."/>
            <person name="Lapidus A."/>
            <person name="Glavina del Rio T."/>
            <person name="Dalin E."/>
            <person name="Tice H."/>
            <person name="Bruce D."/>
            <person name="Goodwin L."/>
            <person name="Pitluck S."/>
            <person name="Kyrpides N."/>
            <person name="Mavromatis K."/>
            <person name="Ivanova N."/>
            <person name="Ovchinnikova G."/>
            <person name="Chertkov O."/>
            <person name="Sims D."/>
            <person name="Brettin T."/>
            <person name="Detter J.C."/>
            <person name="Han C."/>
            <person name="Larimer F."/>
            <person name="Land M."/>
            <person name="Hauser L."/>
            <person name="Markowitz V."/>
            <person name="Cheng J.-F."/>
            <person name="Hugenholtz P."/>
            <person name="Woyke T."/>
            <person name="Wu D."/>
            <person name="Pukall R."/>
            <person name="Klenk H.-P."/>
            <person name="Eisen J.A."/>
        </authorList>
    </citation>
    <scope>NUCLEOTIDE SEQUENCE [LARGE SCALE GENOMIC DNA]</scope>
    <source>
        <strain evidence="2">ATCC 27009 / DSM 446 / BCRC 14685 / JCM 5260 / KCTC 1825 / NBRC 15652 / NCIMB 11725 / NRRL B-14509 / 104-IA</strain>
    </source>
</reference>
<accession>C8WSV7</accession>